<evidence type="ECO:0000313" key="2">
    <source>
        <dbReference type="Proteomes" id="UP000054166"/>
    </source>
</evidence>
<protein>
    <submittedName>
        <fullName evidence="1">Uncharacterized protein</fullName>
    </submittedName>
</protein>
<proteinExistence type="predicted"/>
<name>A0A0C3EVL8_PILCF</name>
<accession>A0A0C3EVL8</accession>
<sequence length="206" mass="23073">MIQLPHVRSPQNNLRVYANAFLLSPMISYYRGKLPEALIDALCELSIASLPPNKEAAQCKQVAAQIGKHLTTARNALKTQIKASVKDETNLAVLASAIIGKSDIKPTVQLYMRLAFLRWHMLNFPNLPAEDWWFKVDDTLVKWRTKWTSEVQITNDFPQGRACNSYGPGADLSVVLGDKYSPLLERKQTCATPRSVTQKHGPKANK</sequence>
<keyword evidence="2" id="KW-1185">Reference proteome</keyword>
<dbReference type="Proteomes" id="UP000054166">
    <property type="component" value="Unassembled WGS sequence"/>
</dbReference>
<dbReference type="InParanoid" id="A0A0C3EVL8"/>
<dbReference type="AlphaFoldDB" id="A0A0C3EVL8"/>
<organism evidence="1 2">
    <name type="scientific">Piloderma croceum (strain F 1598)</name>
    <dbReference type="NCBI Taxonomy" id="765440"/>
    <lineage>
        <taxon>Eukaryota</taxon>
        <taxon>Fungi</taxon>
        <taxon>Dikarya</taxon>
        <taxon>Basidiomycota</taxon>
        <taxon>Agaricomycotina</taxon>
        <taxon>Agaricomycetes</taxon>
        <taxon>Agaricomycetidae</taxon>
        <taxon>Atheliales</taxon>
        <taxon>Atheliaceae</taxon>
        <taxon>Piloderma</taxon>
    </lineage>
</organism>
<dbReference type="OrthoDB" id="3050604at2759"/>
<gene>
    <name evidence="1" type="ORF">PILCRDRAFT_16488</name>
</gene>
<dbReference type="EMBL" id="KN833169">
    <property type="protein sequence ID" value="KIM72049.1"/>
    <property type="molecule type" value="Genomic_DNA"/>
</dbReference>
<evidence type="ECO:0000313" key="1">
    <source>
        <dbReference type="EMBL" id="KIM72049.1"/>
    </source>
</evidence>
<reference evidence="1 2" key="1">
    <citation type="submission" date="2014-04" db="EMBL/GenBank/DDBJ databases">
        <authorList>
            <consortium name="DOE Joint Genome Institute"/>
            <person name="Kuo A."/>
            <person name="Tarkka M."/>
            <person name="Buscot F."/>
            <person name="Kohler A."/>
            <person name="Nagy L.G."/>
            <person name="Floudas D."/>
            <person name="Copeland A."/>
            <person name="Barry K.W."/>
            <person name="Cichocki N."/>
            <person name="Veneault-Fourrey C."/>
            <person name="LaButti K."/>
            <person name="Lindquist E.A."/>
            <person name="Lipzen A."/>
            <person name="Lundell T."/>
            <person name="Morin E."/>
            <person name="Murat C."/>
            <person name="Sun H."/>
            <person name="Tunlid A."/>
            <person name="Henrissat B."/>
            <person name="Grigoriev I.V."/>
            <person name="Hibbett D.S."/>
            <person name="Martin F."/>
            <person name="Nordberg H.P."/>
            <person name="Cantor M.N."/>
            <person name="Hua S.X."/>
        </authorList>
    </citation>
    <scope>NUCLEOTIDE SEQUENCE [LARGE SCALE GENOMIC DNA]</scope>
    <source>
        <strain evidence="1 2">F 1598</strain>
    </source>
</reference>
<reference evidence="2" key="2">
    <citation type="submission" date="2015-01" db="EMBL/GenBank/DDBJ databases">
        <title>Evolutionary Origins and Diversification of the Mycorrhizal Mutualists.</title>
        <authorList>
            <consortium name="DOE Joint Genome Institute"/>
            <consortium name="Mycorrhizal Genomics Consortium"/>
            <person name="Kohler A."/>
            <person name="Kuo A."/>
            <person name="Nagy L.G."/>
            <person name="Floudas D."/>
            <person name="Copeland A."/>
            <person name="Barry K.W."/>
            <person name="Cichocki N."/>
            <person name="Veneault-Fourrey C."/>
            <person name="LaButti K."/>
            <person name="Lindquist E.A."/>
            <person name="Lipzen A."/>
            <person name="Lundell T."/>
            <person name="Morin E."/>
            <person name="Murat C."/>
            <person name="Riley R."/>
            <person name="Ohm R."/>
            <person name="Sun H."/>
            <person name="Tunlid A."/>
            <person name="Henrissat B."/>
            <person name="Grigoriev I.V."/>
            <person name="Hibbett D.S."/>
            <person name="Martin F."/>
        </authorList>
    </citation>
    <scope>NUCLEOTIDE SEQUENCE [LARGE SCALE GENOMIC DNA]</scope>
    <source>
        <strain evidence="2">F 1598</strain>
    </source>
</reference>
<dbReference type="HOGENOM" id="CLU_1332381_0_0_1"/>